<gene>
    <name evidence="2" type="ORF">CEXT_277261</name>
</gene>
<reference evidence="2 3" key="1">
    <citation type="submission" date="2021-06" db="EMBL/GenBank/DDBJ databases">
        <title>Caerostris extrusa draft genome.</title>
        <authorList>
            <person name="Kono N."/>
            <person name="Arakawa K."/>
        </authorList>
    </citation>
    <scope>NUCLEOTIDE SEQUENCE [LARGE SCALE GENOMIC DNA]</scope>
</reference>
<organism evidence="2 3">
    <name type="scientific">Caerostris extrusa</name>
    <name type="common">Bark spider</name>
    <name type="synonym">Caerostris bankana</name>
    <dbReference type="NCBI Taxonomy" id="172846"/>
    <lineage>
        <taxon>Eukaryota</taxon>
        <taxon>Metazoa</taxon>
        <taxon>Ecdysozoa</taxon>
        <taxon>Arthropoda</taxon>
        <taxon>Chelicerata</taxon>
        <taxon>Arachnida</taxon>
        <taxon>Araneae</taxon>
        <taxon>Araneomorphae</taxon>
        <taxon>Entelegynae</taxon>
        <taxon>Araneoidea</taxon>
        <taxon>Araneidae</taxon>
        <taxon>Caerostris</taxon>
    </lineage>
</organism>
<evidence type="ECO:0000313" key="3">
    <source>
        <dbReference type="Proteomes" id="UP001054945"/>
    </source>
</evidence>
<dbReference type="AlphaFoldDB" id="A0AAV4Y2M6"/>
<sequence>MNILNKDYTIHYPLRPFKQKCSFCLLYIKVKYGNEKLCTSPIEASFGHAYTFYKFREFAKRKYGLGMYYLYQHILPAAIMLISAKIILVYR</sequence>
<protein>
    <submittedName>
        <fullName evidence="2">Uncharacterized protein</fullName>
    </submittedName>
</protein>
<proteinExistence type="predicted"/>
<evidence type="ECO:0000256" key="1">
    <source>
        <dbReference type="SAM" id="Phobius"/>
    </source>
</evidence>
<dbReference type="EMBL" id="BPLR01001315">
    <property type="protein sequence ID" value="GIZ01527.1"/>
    <property type="molecule type" value="Genomic_DNA"/>
</dbReference>
<feature type="transmembrane region" description="Helical" evidence="1">
    <location>
        <begin position="68"/>
        <end position="90"/>
    </location>
</feature>
<evidence type="ECO:0000313" key="2">
    <source>
        <dbReference type="EMBL" id="GIZ01527.1"/>
    </source>
</evidence>
<keyword evidence="1" id="KW-1133">Transmembrane helix</keyword>
<accession>A0AAV4Y2M6</accession>
<keyword evidence="1" id="KW-0812">Transmembrane</keyword>
<keyword evidence="1" id="KW-0472">Membrane</keyword>
<dbReference type="Proteomes" id="UP001054945">
    <property type="component" value="Unassembled WGS sequence"/>
</dbReference>
<name>A0AAV4Y2M6_CAEEX</name>
<keyword evidence="3" id="KW-1185">Reference proteome</keyword>
<comment type="caution">
    <text evidence="2">The sequence shown here is derived from an EMBL/GenBank/DDBJ whole genome shotgun (WGS) entry which is preliminary data.</text>
</comment>